<dbReference type="InterPro" id="IPR015421">
    <property type="entry name" value="PyrdxlP-dep_Trfase_major"/>
</dbReference>
<dbReference type="InterPro" id="IPR049704">
    <property type="entry name" value="Aminotrans_3_PPA_site"/>
</dbReference>
<dbReference type="CDD" id="cd00610">
    <property type="entry name" value="OAT_like"/>
    <property type="match status" value="1"/>
</dbReference>
<dbReference type="Pfam" id="PF00202">
    <property type="entry name" value="Aminotran_3"/>
    <property type="match status" value="1"/>
</dbReference>
<reference evidence="6" key="1">
    <citation type="journal article" date="2019" name="Int. J. Syst. Evol. Microbiol.">
        <title>The Global Catalogue of Microorganisms (GCM) 10K type strain sequencing project: providing services to taxonomists for standard genome sequencing and annotation.</title>
        <authorList>
            <consortium name="The Broad Institute Genomics Platform"/>
            <consortium name="The Broad Institute Genome Sequencing Center for Infectious Disease"/>
            <person name="Wu L."/>
            <person name="Ma J."/>
        </authorList>
    </citation>
    <scope>NUCLEOTIDE SEQUENCE [LARGE SCALE GENOMIC DNA]</scope>
    <source>
        <strain evidence="6">CGMCC 1.10759</strain>
    </source>
</reference>
<evidence type="ECO:0000256" key="4">
    <source>
        <dbReference type="RuleBase" id="RU003560"/>
    </source>
</evidence>
<keyword evidence="3 4" id="KW-0663">Pyridoxal phosphate</keyword>
<dbReference type="PIRSF" id="PIRSF000521">
    <property type="entry name" value="Transaminase_4ab_Lys_Orn"/>
    <property type="match status" value="1"/>
</dbReference>
<keyword evidence="5" id="KW-0808">Transferase</keyword>
<dbReference type="SUPFAM" id="SSF53383">
    <property type="entry name" value="PLP-dependent transferases"/>
    <property type="match status" value="1"/>
</dbReference>
<dbReference type="InterPro" id="IPR015422">
    <property type="entry name" value="PyrdxlP-dep_Trfase_small"/>
</dbReference>
<keyword evidence="5" id="KW-0032">Aminotransferase</keyword>
<keyword evidence="6" id="KW-1185">Reference proteome</keyword>
<dbReference type="NCBIfam" id="NF005682">
    <property type="entry name" value="PRK07480.1"/>
    <property type="match status" value="1"/>
</dbReference>
<proteinExistence type="inferred from homology"/>
<dbReference type="InterPro" id="IPR005814">
    <property type="entry name" value="Aminotrans_3"/>
</dbReference>
<evidence type="ECO:0000313" key="6">
    <source>
        <dbReference type="Proteomes" id="UP001595904"/>
    </source>
</evidence>
<protein>
    <submittedName>
        <fullName evidence="5">Aminotransferase</fullName>
    </submittedName>
</protein>
<evidence type="ECO:0000313" key="5">
    <source>
        <dbReference type="EMBL" id="MFC4307820.1"/>
    </source>
</evidence>
<dbReference type="RefSeq" id="WP_380594411.1">
    <property type="nucleotide sequence ID" value="NZ_JBHSDU010000001.1"/>
</dbReference>
<evidence type="ECO:0000256" key="3">
    <source>
        <dbReference type="ARBA" id="ARBA00022898"/>
    </source>
</evidence>
<organism evidence="5 6">
    <name type="scientific">Steroidobacter flavus</name>
    <dbReference type="NCBI Taxonomy" id="1842136"/>
    <lineage>
        <taxon>Bacteria</taxon>
        <taxon>Pseudomonadati</taxon>
        <taxon>Pseudomonadota</taxon>
        <taxon>Gammaproteobacteria</taxon>
        <taxon>Steroidobacterales</taxon>
        <taxon>Steroidobacteraceae</taxon>
        <taxon>Steroidobacter</taxon>
    </lineage>
</organism>
<dbReference type="Gene3D" id="3.90.1150.10">
    <property type="entry name" value="Aspartate Aminotransferase, domain 1"/>
    <property type="match status" value="1"/>
</dbReference>
<dbReference type="EMBL" id="JBHSDU010000001">
    <property type="protein sequence ID" value="MFC4307820.1"/>
    <property type="molecule type" value="Genomic_DNA"/>
</dbReference>
<dbReference type="GO" id="GO:0008483">
    <property type="term" value="F:transaminase activity"/>
    <property type="evidence" value="ECO:0007669"/>
    <property type="project" value="UniProtKB-KW"/>
</dbReference>
<sequence length="458" mass="50164">MSTLSASSRTTSEWQQLDHAHQVHPFTDQKALHGRGVRVITGAQGVYIWDSEGNRFLDGMAGLWCVNVGYGRKELTQAVQRQMEELPYYNNFFQTANVSQIELARMLAELTPNGLRHFIYSSSGSEANDTVVRLVRHYWATLGKPTKRVFIGRTLAYHGSTLAAVSLGGMPNMRGMDRVPLPEFEHIIHPHAYWQGEGVTKESYGLKAARALEEKILELGADNVAAFIGEPAQGAGGVFEAPAGYWAEIQRICKKHDVLLVADEVICGFGRTGQWFGSHTYDIAPDLMSMAKGLSSGYLPISAVAMTDRIFDVIAGGGPIAHGYTYSGHPTACAVAIANLNIMKRERIVDHVRETASPYFFQKLQELAQRHPLIGEVRGVGLMAAVQLVRDKQKRIPFDAKQEPAIKCREACLSEGLIVRAVGEAVVLSPPLIITRDEIDELIGKLSAGLDQAAAQLG</sequence>
<gene>
    <name evidence="5" type="ORF">ACFPN2_01890</name>
</gene>
<dbReference type="PANTHER" id="PTHR43094">
    <property type="entry name" value="AMINOTRANSFERASE"/>
    <property type="match status" value="1"/>
</dbReference>
<evidence type="ECO:0000256" key="1">
    <source>
        <dbReference type="ARBA" id="ARBA00001933"/>
    </source>
</evidence>
<dbReference type="Proteomes" id="UP001595904">
    <property type="component" value="Unassembled WGS sequence"/>
</dbReference>
<dbReference type="PANTHER" id="PTHR43094:SF1">
    <property type="entry name" value="AMINOTRANSFERASE CLASS-III"/>
    <property type="match status" value="1"/>
</dbReference>
<comment type="cofactor">
    <cofactor evidence="1">
        <name>pyridoxal 5'-phosphate</name>
        <dbReference type="ChEBI" id="CHEBI:597326"/>
    </cofactor>
</comment>
<evidence type="ECO:0000256" key="2">
    <source>
        <dbReference type="ARBA" id="ARBA00008954"/>
    </source>
</evidence>
<comment type="caution">
    <text evidence="5">The sequence shown here is derived from an EMBL/GenBank/DDBJ whole genome shotgun (WGS) entry which is preliminary data.</text>
</comment>
<comment type="similarity">
    <text evidence="2 4">Belongs to the class-III pyridoxal-phosphate-dependent aminotransferase family.</text>
</comment>
<dbReference type="InterPro" id="IPR015424">
    <property type="entry name" value="PyrdxlP-dep_Trfase"/>
</dbReference>
<dbReference type="PROSITE" id="PS00600">
    <property type="entry name" value="AA_TRANSFER_CLASS_3"/>
    <property type="match status" value="1"/>
</dbReference>
<name>A0ABV8SKI2_9GAMM</name>
<accession>A0ABV8SKI2</accession>
<dbReference type="Gene3D" id="3.40.640.10">
    <property type="entry name" value="Type I PLP-dependent aspartate aminotransferase-like (Major domain)"/>
    <property type="match status" value="1"/>
</dbReference>